<dbReference type="InterPro" id="IPR003593">
    <property type="entry name" value="AAA+_ATPase"/>
</dbReference>
<keyword evidence="1" id="KW-0547">Nucleotide-binding</keyword>
<dbReference type="PANTHER" id="PTHR42855:SF2">
    <property type="entry name" value="DRUG RESISTANCE ABC TRANSPORTER,ATP-BINDING PROTEIN"/>
    <property type="match status" value="1"/>
</dbReference>
<keyword evidence="3" id="KW-0175">Coiled coil</keyword>
<protein>
    <submittedName>
        <fullName evidence="6">ABC transporter, ATP-binding protein</fullName>
    </submittedName>
</protein>
<dbReference type="PANTHER" id="PTHR42855">
    <property type="entry name" value="ABC TRANSPORTER ATP-BINDING SUBUNIT"/>
    <property type="match status" value="1"/>
</dbReference>
<feature type="region of interest" description="Disordered" evidence="4">
    <location>
        <begin position="517"/>
        <end position="536"/>
    </location>
</feature>
<dbReference type="Proteomes" id="UP000257323">
    <property type="component" value="Unassembled WGS sequence"/>
</dbReference>
<comment type="caution">
    <text evidence="6">The sequence shown here is derived from an EMBL/GenBank/DDBJ whole genome shotgun (WGS) entry which is preliminary data.</text>
</comment>
<dbReference type="CDD" id="cd03221">
    <property type="entry name" value="ABCF_EF-3"/>
    <property type="match status" value="2"/>
</dbReference>
<proteinExistence type="predicted"/>
<accession>A0A3E2BM06</accession>
<keyword evidence="2 6" id="KW-0067">ATP-binding</keyword>
<reference evidence="6 7" key="1">
    <citation type="submission" date="2018-08" db="EMBL/GenBank/DDBJ databases">
        <title>Genome analysis of the thermophilic bacterium of the candidate phylum Aminicenantes from deep subsurface aquifer revealed its physiology and ecological role.</title>
        <authorList>
            <person name="Kadnikov V.V."/>
            <person name="Mardanov A.V."/>
            <person name="Beletsky A.V."/>
            <person name="Karnachuk O.V."/>
            <person name="Ravin N.V."/>
        </authorList>
    </citation>
    <scope>NUCLEOTIDE SEQUENCE [LARGE SCALE GENOMIC DNA]</scope>
    <source>
        <strain evidence="6">BY38</strain>
    </source>
</reference>
<evidence type="ECO:0000256" key="2">
    <source>
        <dbReference type="ARBA" id="ARBA00022840"/>
    </source>
</evidence>
<evidence type="ECO:0000256" key="4">
    <source>
        <dbReference type="SAM" id="MobiDB-lite"/>
    </source>
</evidence>
<evidence type="ECO:0000256" key="3">
    <source>
        <dbReference type="SAM" id="Coils"/>
    </source>
</evidence>
<evidence type="ECO:0000259" key="5">
    <source>
        <dbReference type="PROSITE" id="PS50893"/>
    </source>
</evidence>
<feature type="coiled-coil region" evidence="3">
    <location>
        <begin position="561"/>
        <end position="646"/>
    </location>
</feature>
<evidence type="ECO:0000256" key="1">
    <source>
        <dbReference type="ARBA" id="ARBA00022741"/>
    </source>
</evidence>
<dbReference type="InterPro" id="IPR027417">
    <property type="entry name" value="P-loop_NTPase"/>
</dbReference>
<name>A0A3E2BM06_9BACT</name>
<feature type="domain" description="ABC transporter" evidence="5">
    <location>
        <begin position="283"/>
        <end position="499"/>
    </location>
</feature>
<sequence>MISVEELSKSFARQVLFEKISFKINPGERVGLVGKNGHGKSTLFRIIAGLEEPDEGRVVIPRNYRVGYLEQEPDFRKSTVLEEASSGLPACDSDQLWRVEKVLVGLGFSSEDFQKNPRQLSGGYQVRLSLARLLLTDYDLLLLDEPNNYLDITSIRWLEKFLLSWRGELMFITHDRSFMDRVATHILGLHRRKIRKIEGDTEKYYNQLALEEEVYEKTRINDERKRRELEVFINRFRAKARLAGLVQSRLKYIEKMEKREKLEKIKNMEFAFLEKKFHHKYALSLENVSFAYTPDKPLIRNFSIHIGARDRVMVIGPNGRGKTTLLKLMAGLLRPQSGEITFPKSVSAGYYEQSFAEDMNSTNTVLEEIGSANPQLEPARVRHIAGTLLFEGDEALKPIRVLSGGEKSRVLLGKILATPVNLLLLDEPTNHLDLESCDALLAALDNFDGAVVMVTHNELFLKALAERLIVFQDDRVTVFEGDYDSFLKKVGWTEEKSEVSEKNTGGTCLPAEMVARPPEKAGKNKNGAVPSSPDESFKFKLSPRELRKLRSEIIIEKSRVLKPLEERVLRLESQIEDIEQRVNQLTQEIIAASVDGRGQEVVRLSRELDASRKNLDSLYEEYTQVYQDYEEKSQSFERRLQEIDKLSS</sequence>
<dbReference type="GO" id="GO:0016887">
    <property type="term" value="F:ATP hydrolysis activity"/>
    <property type="evidence" value="ECO:0007669"/>
    <property type="project" value="InterPro"/>
</dbReference>
<dbReference type="InterPro" id="IPR032781">
    <property type="entry name" value="ABC_tran_Xtn"/>
</dbReference>
<feature type="domain" description="ABC transporter" evidence="5">
    <location>
        <begin position="2"/>
        <end position="216"/>
    </location>
</feature>
<dbReference type="Pfam" id="PF00005">
    <property type="entry name" value="ABC_tran"/>
    <property type="match status" value="2"/>
</dbReference>
<dbReference type="SUPFAM" id="SSF52540">
    <property type="entry name" value="P-loop containing nucleoside triphosphate hydrolases"/>
    <property type="match status" value="2"/>
</dbReference>
<dbReference type="PROSITE" id="PS50893">
    <property type="entry name" value="ABC_TRANSPORTER_2"/>
    <property type="match status" value="2"/>
</dbReference>
<dbReference type="InterPro" id="IPR051309">
    <property type="entry name" value="ABCF_ATPase"/>
</dbReference>
<dbReference type="SMART" id="SM00382">
    <property type="entry name" value="AAA"/>
    <property type="match status" value="2"/>
</dbReference>
<dbReference type="GO" id="GO:0005524">
    <property type="term" value="F:ATP binding"/>
    <property type="evidence" value="ECO:0007669"/>
    <property type="project" value="UniProtKB-KW"/>
</dbReference>
<dbReference type="InterPro" id="IPR017871">
    <property type="entry name" value="ABC_transporter-like_CS"/>
</dbReference>
<evidence type="ECO:0000313" key="7">
    <source>
        <dbReference type="Proteomes" id="UP000257323"/>
    </source>
</evidence>
<organism evidence="6 7">
    <name type="scientific">Candidatus Saccharicenans subterraneus</name>
    <dbReference type="NCBI Taxonomy" id="2508984"/>
    <lineage>
        <taxon>Bacteria</taxon>
        <taxon>Candidatus Aminicenantota</taxon>
        <taxon>Candidatus Aminicenantia</taxon>
        <taxon>Candidatus Aminicenantales</taxon>
        <taxon>Candidatus Saccharicenantaceae</taxon>
        <taxon>Candidatus Saccharicenans</taxon>
    </lineage>
</organism>
<dbReference type="PROSITE" id="PS00211">
    <property type="entry name" value="ABC_TRANSPORTER_1"/>
    <property type="match status" value="1"/>
</dbReference>
<gene>
    <name evidence="6" type="ORF">OP8BY_2178</name>
</gene>
<dbReference type="AlphaFoldDB" id="A0A3E2BM06"/>
<dbReference type="Pfam" id="PF12848">
    <property type="entry name" value="ABC_tran_Xtn"/>
    <property type="match status" value="1"/>
</dbReference>
<dbReference type="EMBL" id="QUAH01000006">
    <property type="protein sequence ID" value="RFT15780.1"/>
    <property type="molecule type" value="Genomic_DNA"/>
</dbReference>
<dbReference type="InterPro" id="IPR003439">
    <property type="entry name" value="ABC_transporter-like_ATP-bd"/>
</dbReference>
<dbReference type="Gene3D" id="3.40.50.300">
    <property type="entry name" value="P-loop containing nucleotide triphosphate hydrolases"/>
    <property type="match status" value="2"/>
</dbReference>
<evidence type="ECO:0000313" key="6">
    <source>
        <dbReference type="EMBL" id="RFT15780.1"/>
    </source>
</evidence>